<evidence type="ECO:0000313" key="4">
    <source>
        <dbReference type="Proteomes" id="UP000541444"/>
    </source>
</evidence>
<feature type="region of interest" description="Disordered" evidence="1">
    <location>
        <begin position="598"/>
        <end position="617"/>
    </location>
</feature>
<comment type="caution">
    <text evidence="3">The sequence shown here is derived from an EMBL/GenBank/DDBJ whole genome shotgun (WGS) entry which is preliminary data.</text>
</comment>
<keyword evidence="2" id="KW-0472">Membrane</keyword>
<evidence type="ECO:0000256" key="1">
    <source>
        <dbReference type="SAM" id="MobiDB-lite"/>
    </source>
</evidence>
<dbReference type="Proteomes" id="UP000541444">
    <property type="component" value="Unassembled WGS sequence"/>
</dbReference>
<evidence type="ECO:0000256" key="2">
    <source>
        <dbReference type="SAM" id="Phobius"/>
    </source>
</evidence>
<name>A0A7J7NUM2_9MAGN</name>
<dbReference type="AlphaFoldDB" id="A0A7J7NUM2"/>
<dbReference type="EMBL" id="JACGCM010000560">
    <property type="protein sequence ID" value="KAF6170803.1"/>
    <property type="molecule type" value="Genomic_DNA"/>
</dbReference>
<reference evidence="3 4" key="1">
    <citation type="journal article" date="2020" name="IScience">
        <title>Genome Sequencing of the Endangered Kingdonia uniflora (Circaeasteraceae, Ranunculales) Reveals Potential Mechanisms of Evolutionary Specialization.</title>
        <authorList>
            <person name="Sun Y."/>
            <person name="Deng T."/>
            <person name="Zhang A."/>
            <person name="Moore M.J."/>
            <person name="Landis J.B."/>
            <person name="Lin N."/>
            <person name="Zhang H."/>
            <person name="Zhang X."/>
            <person name="Huang J."/>
            <person name="Zhang X."/>
            <person name="Sun H."/>
            <person name="Wang H."/>
        </authorList>
    </citation>
    <scope>NUCLEOTIDE SEQUENCE [LARGE SCALE GENOMIC DNA]</scope>
    <source>
        <strain evidence="3">TB1705</strain>
        <tissue evidence="3">Leaf</tissue>
    </source>
</reference>
<feature type="transmembrane region" description="Helical" evidence="2">
    <location>
        <begin position="87"/>
        <end position="111"/>
    </location>
</feature>
<keyword evidence="2" id="KW-1133">Transmembrane helix</keyword>
<keyword evidence="4" id="KW-1185">Reference proteome</keyword>
<keyword evidence="2" id="KW-0812">Transmembrane</keyword>
<gene>
    <name evidence="3" type="ORF">GIB67_015755</name>
</gene>
<accession>A0A7J7NUM2</accession>
<proteinExistence type="predicted"/>
<sequence length="617" mass="71015">MDSIAKDEIGGLSGRKILSTSLPRVLFSKSSSRLSFQDEFDDFEFSCPFDIDDDDLTNPVGNIDMDALKNSCFPLCNHIPGINNMPFTLFLVSTLNLTIVEYMLGFFYAMLKLFNPLHFYMCYLPMIHKGIERHPWYVVRDNSKLETKEYFFLELNSQFQVYKLIYISRNTQMYSKAAFPTALHRAGTCFSNNVRMKLKYIDDHSLEMAIPAPIPLTYQDLTGEVAVEAEEDFYYKWRFYAFVFTGEERWACLRTLMEDRVRGSYEGIEGNITLTSYRVSHHECRMVRKRYGNRENKYVKKKRGVVMIESFKILENTQRERRKIRGFDNELSEGDKRFKRAKDYGSHRWLYSSIVREKLDATTDSYSDTKEIVFKMGSSPVNEVSTSGLTNEPDIEEEVGLEQFPGVKPKLERKESLLDEVMEEEIELELVVEELCLSRIKRVDSRSNKVQKALSTWSMTGVDEGKRQISGEEARTNISKTPRTGSLVQPNPVKLSKIALKYPKKRMLKVLSATAPMKVVRPRKIRGGGSNPRVKAEANFDEMVEEHGRLGHHLMLKSYFEEEVEAIKADTYVEEEDEEEAEVVRIVGGLDGVSRQMVLDNQGNDVELPEGGSKKEG</sequence>
<organism evidence="3 4">
    <name type="scientific">Kingdonia uniflora</name>
    <dbReference type="NCBI Taxonomy" id="39325"/>
    <lineage>
        <taxon>Eukaryota</taxon>
        <taxon>Viridiplantae</taxon>
        <taxon>Streptophyta</taxon>
        <taxon>Embryophyta</taxon>
        <taxon>Tracheophyta</taxon>
        <taxon>Spermatophyta</taxon>
        <taxon>Magnoliopsida</taxon>
        <taxon>Ranunculales</taxon>
        <taxon>Circaeasteraceae</taxon>
        <taxon>Kingdonia</taxon>
    </lineage>
</organism>
<evidence type="ECO:0000313" key="3">
    <source>
        <dbReference type="EMBL" id="KAF6170803.1"/>
    </source>
</evidence>
<protein>
    <submittedName>
        <fullName evidence="3">Uncharacterized protein</fullName>
    </submittedName>
</protein>